<sequence>KRKTSRAMQRILLALLVALLRSEAAAAAAGEEAGAGEAGVLPPGRSCPRGGPCGAQEAGISEPVSYEDQIMLVQGDVSTATGVAVDKSFQDWEAHAFDHHSEQIAEANAKMNETALLEEAHELAKSRGCIDDPLWRDADGDGCEIYRFAIASGKTSVQVACHGGGIVDTAPATAGRLRGARRPVRVVADTTAKVYCRATCQMC</sequence>
<dbReference type="Proteomes" id="UP001189429">
    <property type="component" value="Unassembled WGS sequence"/>
</dbReference>
<feature type="non-terminal residue" evidence="2">
    <location>
        <position position="1"/>
    </location>
</feature>
<reference evidence="2" key="1">
    <citation type="submission" date="2023-10" db="EMBL/GenBank/DDBJ databases">
        <authorList>
            <person name="Chen Y."/>
            <person name="Shah S."/>
            <person name="Dougan E. K."/>
            <person name="Thang M."/>
            <person name="Chan C."/>
        </authorList>
    </citation>
    <scope>NUCLEOTIDE SEQUENCE [LARGE SCALE GENOMIC DNA]</scope>
</reference>
<keyword evidence="3" id="KW-1185">Reference proteome</keyword>
<name>A0ABN9WY13_9DINO</name>
<proteinExistence type="predicted"/>
<gene>
    <name evidence="2" type="ORF">PCOR1329_LOCUS70589</name>
</gene>
<evidence type="ECO:0000313" key="2">
    <source>
        <dbReference type="EMBL" id="CAK0890313.1"/>
    </source>
</evidence>
<organism evidence="2 3">
    <name type="scientific">Prorocentrum cordatum</name>
    <dbReference type="NCBI Taxonomy" id="2364126"/>
    <lineage>
        <taxon>Eukaryota</taxon>
        <taxon>Sar</taxon>
        <taxon>Alveolata</taxon>
        <taxon>Dinophyceae</taxon>
        <taxon>Prorocentrales</taxon>
        <taxon>Prorocentraceae</taxon>
        <taxon>Prorocentrum</taxon>
    </lineage>
</organism>
<accession>A0ABN9WY13</accession>
<protein>
    <submittedName>
        <fullName evidence="2">Uncharacterized protein</fullName>
    </submittedName>
</protein>
<keyword evidence="1" id="KW-0732">Signal</keyword>
<evidence type="ECO:0000256" key="1">
    <source>
        <dbReference type="SAM" id="SignalP"/>
    </source>
</evidence>
<dbReference type="EMBL" id="CAUYUJ010019335">
    <property type="protein sequence ID" value="CAK0890313.1"/>
    <property type="molecule type" value="Genomic_DNA"/>
</dbReference>
<evidence type="ECO:0000313" key="3">
    <source>
        <dbReference type="Proteomes" id="UP001189429"/>
    </source>
</evidence>
<comment type="caution">
    <text evidence="2">The sequence shown here is derived from an EMBL/GenBank/DDBJ whole genome shotgun (WGS) entry which is preliminary data.</text>
</comment>
<feature type="signal peptide" evidence="1">
    <location>
        <begin position="1"/>
        <end position="27"/>
    </location>
</feature>
<feature type="chain" id="PRO_5046496552" evidence="1">
    <location>
        <begin position="28"/>
        <end position="203"/>
    </location>
</feature>